<dbReference type="Gene3D" id="3.10.10.10">
    <property type="entry name" value="HIV Type 1 Reverse Transcriptase, subunit A, domain 1"/>
    <property type="match status" value="1"/>
</dbReference>
<dbReference type="PANTHER" id="PTHR24559:SF444">
    <property type="entry name" value="REVERSE TRANSCRIPTASE DOMAIN-CONTAINING PROTEIN"/>
    <property type="match status" value="1"/>
</dbReference>
<sequence>MGARRAFLDTAIEGVEFEVELTDDKPIFAPRRRFSQYEHELLKAYCEEREAAKLTTRLKLPPGVKEPNCASTVMPRKKDAEGNWTERRICGDYLRHNDKTVPDKYPMPVADELFDEPGGSECFSTLNLRMGQQTASNHGSRRNARPQGGDPPLKAENR</sequence>
<reference evidence="2 3" key="1">
    <citation type="journal article" date="2014" name="Nat. Commun.">
        <title>Klebsormidium flaccidum genome reveals primary factors for plant terrestrial adaptation.</title>
        <authorList>
            <person name="Hori K."/>
            <person name="Maruyama F."/>
            <person name="Fujisawa T."/>
            <person name="Togashi T."/>
            <person name="Yamamoto N."/>
            <person name="Seo M."/>
            <person name="Sato S."/>
            <person name="Yamada T."/>
            <person name="Mori H."/>
            <person name="Tajima N."/>
            <person name="Moriyama T."/>
            <person name="Ikeuchi M."/>
            <person name="Watanabe M."/>
            <person name="Wada H."/>
            <person name="Kobayashi K."/>
            <person name="Saito M."/>
            <person name="Masuda T."/>
            <person name="Sasaki-Sekimoto Y."/>
            <person name="Mashiguchi K."/>
            <person name="Awai K."/>
            <person name="Shimojima M."/>
            <person name="Masuda S."/>
            <person name="Iwai M."/>
            <person name="Nobusawa T."/>
            <person name="Narise T."/>
            <person name="Kondo S."/>
            <person name="Saito H."/>
            <person name="Sato R."/>
            <person name="Murakawa M."/>
            <person name="Ihara Y."/>
            <person name="Oshima-Yamada Y."/>
            <person name="Ohtaka K."/>
            <person name="Satoh M."/>
            <person name="Sonobe K."/>
            <person name="Ishii M."/>
            <person name="Ohtani R."/>
            <person name="Kanamori-Sato M."/>
            <person name="Honoki R."/>
            <person name="Miyazaki D."/>
            <person name="Mochizuki H."/>
            <person name="Umetsu J."/>
            <person name="Higashi K."/>
            <person name="Shibata D."/>
            <person name="Kamiya Y."/>
            <person name="Sato N."/>
            <person name="Nakamura Y."/>
            <person name="Tabata S."/>
            <person name="Ida S."/>
            <person name="Kurokawa K."/>
            <person name="Ohta H."/>
        </authorList>
    </citation>
    <scope>NUCLEOTIDE SEQUENCE [LARGE SCALE GENOMIC DNA]</scope>
    <source>
        <strain evidence="2 3">NIES-2285</strain>
    </source>
</reference>
<dbReference type="AlphaFoldDB" id="A0A1Y1IRL9"/>
<dbReference type="PANTHER" id="PTHR24559">
    <property type="entry name" value="TRANSPOSON TY3-I GAG-POL POLYPROTEIN"/>
    <property type="match status" value="1"/>
</dbReference>
<evidence type="ECO:0000313" key="3">
    <source>
        <dbReference type="Proteomes" id="UP000054558"/>
    </source>
</evidence>
<accession>A0A1Y1IRL9</accession>
<dbReference type="InterPro" id="IPR043128">
    <property type="entry name" value="Rev_trsase/Diguanyl_cyclase"/>
</dbReference>
<dbReference type="SUPFAM" id="SSF56672">
    <property type="entry name" value="DNA/RNA polymerases"/>
    <property type="match status" value="1"/>
</dbReference>
<keyword evidence="3" id="KW-1185">Reference proteome</keyword>
<dbReference type="InterPro" id="IPR053134">
    <property type="entry name" value="RNA-dir_DNA_polymerase"/>
</dbReference>
<feature type="region of interest" description="Disordered" evidence="1">
    <location>
        <begin position="129"/>
        <end position="158"/>
    </location>
</feature>
<dbReference type="OrthoDB" id="1741804at2759"/>
<dbReference type="EMBL" id="DF238042">
    <property type="protein sequence ID" value="GAQ92682.1"/>
    <property type="molecule type" value="Genomic_DNA"/>
</dbReference>
<dbReference type="Proteomes" id="UP000054558">
    <property type="component" value="Unassembled WGS sequence"/>
</dbReference>
<evidence type="ECO:0000313" key="2">
    <source>
        <dbReference type="EMBL" id="GAQ92682.1"/>
    </source>
</evidence>
<gene>
    <name evidence="2" type="ORF">KFL_010930010</name>
</gene>
<organism evidence="2 3">
    <name type="scientific">Klebsormidium nitens</name>
    <name type="common">Green alga</name>
    <name type="synonym">Ulothrix nitens</name>
    <dbReference type="NCBI Taxonomy" id="105231"/>
    <lineage>
        <taxon>Eukaryota</taxon>
        <taxon>Viridiplantae</taxon>
        <taxon>Streptophyta</taxon>
        <taxon>Klebsormidiophyceae</taxon>
        <taxon>Klebsormidiales</taxon>
        <taxon>Klebsormidiaceae</taxon>
        <taxon>Klebsormidium</taxon>
    </lineage>
</organism>
<dbReference type="InterPro" id="IPR043502">
    <property type="entry name" value="DNA/RNA_pol_sf"/>
</dbReference>
<feature type="compositionally biased region" description="Polar residues" evidence="1">
    <location>
        <begin position="129"/>
        <end position="138"/>
    </location>
</feature>
<proteinExistence type="predicted"/>
<protein>
    <submittedName>
        <fullName evidence="2">Arginine vasopressin receptor 2</fullName>
    </submittedName>
</protein>
<name>A0A1Y1IRL9_KLENI</name>
<feature type="region of interest" description="Disordered" evidence="1">
    <location>
        <begin position="59"/>
        <end position="80"/>
    </location>
</feature>
<keyword evidence="2" id="KW-0675">Receptor</keyword>
<evidence type="ECO:0000256" key="1">
    <source>
        <dbReference type="SAM" id="MobiDB-lite"/>
    </source>
</evidence>
<dbReference type="Gene3D" id="3.30.70.270">
    <property type="match status" value="1"/>
</dbReference>